<dbReference type="AlphaFoldDB" id="A0A7Z8DZB5"/>
<accession>A0A7Z8DZB5</accession>
<organism evidence="1 2">
    <name type="scientific">Escherichia albertii</name>
    <dbReference type="NCBI Taxonomy" id="208962"/>
    <lineage>
        <taxon>Bacteria</taxon>
        <taxon>Pseudomonadati</taxon>
        <taxon>Pseudomonadota</taxon>
        <taxon>Gammaproteobacteria</taxon>
        <taxon>Enterobacterales</taxon>
        <taxon>Enterobacteriaceae</taxon>
        <taxon>Escherichia</taxon>
    </lineage>
</organism>
<evidence type="ECO:0000313" key="1">
    <source>
        <dbReference type="EMBL" id="TBR53254.1"/>
    </source>
</evidence>
<comment type="caution">
    <text evidence="1">The sequence shown here is derived from an EMBL/GenBank/DDBJ whole genome shotgun (WGS) entry which is preliminary data.</text>
</comment>
<protein>
    <submittedName>
        <fullName evidence="1">Uncharacterized protein</fullName>
    </submittedName>
</protein>
<sequence length="92" mass="10890">MLQPIKRDFLIFPTEAGVNTNQSEWPSQGQFYCIVSTAEKNSKIDILIKEKGDNRRLFNQLAITLNRFYCVCDTMRKFSHLRFVFAFYHYAN</sequence>
<proteinExistence type="predicted"/>
<name>A0A7Z8DZB5_ESCAL</name>
<evidence type="ECO:0000313" key="2">
    <source>
        <dbReference type="Proteomes" id="UP000292187"/>
    </source>
</evidence>
<dbReference type="EMBL" id="SIZV01000011">
    <property type="protein sequence ID" value="TBR53254.1"/>
    <property type="molecule type" value="Genomic_DNA"/>
</dbReference>
<dbReference type="Proteomes" id="UP000292187">
    <property type="component" value="Unassembled WGS sequence"/>
</dbReference>
<gene>
    <name evidence="1" type="ORF">EYS06_10225</name>
</gene>
<reference evidence="1 2" key="1">
    <citation type="submission" date="2019-02" db="EMBL/GenBank/DDBJ databases">
        <title>Draft genome sequence of Escherichia albertii strain Mex-12/320a, isolated from an infant with diarrhea, harboring virulence genes associated with diarrheagenic strains of enteropathogenic E. coli.</title>
        <authorList>
            <person name="Maldonado-Puga S."/>
            <person name="Meza-Segura M."/>
            <person name="Zaidi M.B."/>
            <person name="Estrada-Garcia T."/>
        </authorList>
    </citation>
    <scope>NUCLEOTIDE SEQUENCE [LARGE SCALE GENOMIC DNA]</scope>
    <source>
        <strain evidence="1 2">Mex-12/320a</strain>
    </source>
</reference>